<accession>K2I7N2</accession>
<dbReference type="RefSeq" id="WP_007425873.1">
    <property type="nucleotide sequence ID" value="NZ_AMGO01000011.1"/>
</dbReference>
<proteinExistence type="predicted"/>
<gene>
    <name evidence="1" type="ORF">OCGS_0720</name>
</gene>
<organism evidence="1 2">
    <name type="scientific">Oceaniovalibus guishaninsula JLT2003</name>
    <dbReference type="NCBI Taxonomy" id="1231392"/>
    <lineage>
        <taxon>Bacteria</taxon>
        <taxon>Pseudomonadati</taxon>
        <taxon>Pseudomonadota</taxon>
        <taxon>Alphaproteobacteria</taxon>
        <taxon>Rhodobacterales</taxon>
        <taxon>Roseobacteraceae</taxon>
        <taxon>Oceaniovalibus</taxon>
    </lineage>
</organism>
<comment type="caution">
    <text evidence="1">The sequence shown here is derived from an EMBL/GenBank/DDBJ whole genome shotgun (WGS) entry which is preliminary data.</text>
</comment>
<dbReference type="Proteomes" id="UP000006765">
    <property type="component" value="Unassembled WGS sequence"/>
</dbReference>
<dbReference type="AlphaFoldDB" id="K2I7N2"/>
<dbReference type="STRING" id="1231392.OCGS_0720"/>
<keyword evidence="2" id="KW-1185">Reference proteome</keyword>
<name>K2I7N2_9RHOB</name>
<evidence type="ECO:0008006" key="3">
    <source>
        <dbReference type="Google" id="ProtNLM"/>
    </source>
</evidence>
<protein>
    <recommendedName>
        <fullName evidence="3">HEPN domain-containing protein</fullName>
    </recommendedName>
</protein>
<evidence type="ECO:0000313" key="1">
    <source>
        <dbReference type="EMBL" id="EKE45025.1"/>
    </source>
</evidence>
<evidence type="ECO:0000313" key="2">
    <source>
        <dbReference type="Proteomes" id="UP000006765"/>
    </source>
</evidence>
<dbReference type="EMBL" id="AMGO01000011">
    <property type="protein sequence ID" value="EKE45025.1"/>
    <property type="molecule type" value="Genomic_DNA"/>
</dbReference>
<sequence>MASSAAIFDLAEAYRASALLLLQGSARGRPLARFPARYCALHAIELYLNAWLRSCGHDPGDIRACLHNVARMFDLASETGLVLRKKTRADLRAMTGRRDYLLLRYDPEASVLPVHVNRLIATMEEVRTKVALRIGAFPDDLPKDGAPTCCPVARDPC</sequence>
<dbReference type="eggNOG" id="ENOG5031HR4">
    <property type="taxonomic scope" value="Bacteria"/>
</dbReference>
<reference evidence="1 2" key="1">
    <citation type="journal article" date="2012" name="J. Bacteriol.">
        <title>Draft Genome Sequence of Oceaniovalibus guishaninsula JLT2003T.</title>
        <authorList>
            <person name="Tang K."/>
            <person name="Liu K."/>
            <person name="Jiao N."/>
        </authorList>
    </citation>
    <scope>NUCLEOTIDE SEQUENCE [LARGE SCALE GENOMIC DNA]</scope>
    <source>
        <strain evidence="1 2">JLT2003</strain>
    </source>
</reference>